<dbReference type="GO" id="GO:0003723">
    <property type="term" value="F:RNA binding"/>
    <property type="evidence" value="ECO:0007669"/>
    <property type="project" value="UniProtKB-KW"/>
</dbReference>
<comment type="caution">
    <text evidence="3">The sequence shown here is derived from an EMBL/GenBank/DDBJ whole genome shotgun (WGS) entry which is preliminary data.</text>
</comment>
<proteinExistence type="predicted"/>
<protein>
    <submittedName>
        <fullName evidence="3">Antitermination protein NusB</fullName>
    </submittedName>
</protein>
<accession>A0A328PS88</accession>
<dbReference type="GO" id="GO:0006355">
    <property type="term" value="P:regulation of DNA-templated transcription"/>
    <property type="evidence" value="ECO:0007669"/>
    <property type="project" value="InterPro"/>
</dbReference>
<gene>
    <name evidence="3" type="ORF">DNK47_01040</name>
</gene>
<dbReference type="InterPro" id="IPR035926">
    <property type="entry name" value="NusB-like_sf"/>
</dbReference>
<evidence type="ECO:0000256" key="1">
    <source>
        <dbReference type="ARBA" id="ARBA00022884"/>
    </source>
</evidence>
<dbReference type="InterPro" id="IPR006027">
    <property type="entry name" value="NusB_RsmB_TIM44"/>
</dbReference>
<dbReference type="Pfam" id="PF01029">
    <property type="entry name" value="NusB"/>
    <property type="match status" value="1"/>
</dbReference>
<keyword evidence="4" id="KW-1185">Reference proteome</keyword>
<reference evidence="4" key="1">
    <citation type="submission" date="2018-06" db="EMBL/GenBank/DDBJ databases">
        <authorList>
            <person name="Martinez Ocampo F."/>
            <person name="Quiroz Castaneda R.E."/>
            <person name="Rojas Lopez X."/>
        </authorList>
    </citation>
    <scope>NUCLEOTIDE SEQUENCE [LARGE SCALE GENOMIC DNA]</scope>
    <source>
        <strain evidence="4">INIFAP02</strain>
    </source>
</reference>
<dbReference type="RefSeq" id="WP_112665140.1">
    <property type="nucleotide sequence ID" value="NZ_QKVO01000002.1"/>
</dbReference>
<evidence type="ECO:0000259" key="2">
    <source>
        <dbReference type="Pfam" id="PF01029"/>
    </source>
</evidence>
<sequence>MEEPKKLSRHRKRISICEAIYSNLVLRELKSPLNSNNTKFLESGFEKKIYEKYIEQRDLYLSEINQLLKSGWDVERLNLSILAILLAILTEYEVFKTAPAVLIHQAVELAKKYGEDEYKLVHALIDNYLKKFKSQQNQPQAQSPNN</sequence>
<name>A0A328PS88_9MOLU</name>
<keyword evidence="1" id="KW-0694">RNA-binding</keyword>
<dbReference type="AlphaFoldDB" id="A0A328PS88"/>
<dbReference type="EMBL" id="QKVO01000002">
    <property type="protein sequence ID" value="RAO95197.1"/>
    <property type="molecule type" value="Genomic_DNA"/>
</dbReference>
<dbReference type="Gene3D" id="1.10.940.10">
    <property type="entry name" value="NusB-like"/>
    <property type="match status" value="1"/>
</dbReference>
<dbReference type="SUPFAM" id="SSF48013">
    <property type="entry name" value="NusB-like"/>
    <property type="match status" value="1"/>
</dbReference>
<evidence type="ECO:0000313" key="3">
    <source>
        <dbReference type="EMBL" id="RAO95197.1"/>
    </source>
</evidence>
<dbReference type="Proteomes" id="UP000249762">
    <property type="component" value="Unassembled WGS sequence"/>
</dbReference>
<feature type="domain" description="NusB/RsmB/TIM44" evidence="2">
    <location>
        <begin position="32"/>
        <end position="129"/>
    </location>
</feature>
<evidence type="ECO:0000313" key="4">
    <source>
        <dbReference type="Proteomes" id="UP000249762"/>
    </source>
</evidence>
<dbReference type="OrthoDB" id="398631at2"/>
<organism evidence="3 4">
    <name type="scientific">Mycoplasma wenyonii</name>
    <dbReference type="NCBI Taxonomy" id="65123"/>
    <lineage>
        <taxon>Bacteria</taxon>
        <taxon>Bacillati</taxon>
        <taxon>Mycoplasmatota</taxon>
        <taxon>Mollicutes</taxon>
        <taxon>Mycoplasmataceae</taxon>
        <taxon>Mycoplasma</taxon>
    </lineage>
</organism>